<dbReference type="InterPro" id="IPR050197">
    <property type="entry name" value="Aldolase_class_II_sugar_metab"/>
</dbReference>
<dbReference type="STRING" id="426701.SAMN04488098_10961"/>
<sequence length="363" mass="41226">MSVFTFNGKADTPFLQWLTNGMKAYFNSRGYTYTETPDASIDLVFNLTDMNDPRPFRRHSQGTFVVSIVVSKDKPEDIHKEAYPYLVRTLSNHFMYVVDSDEETEIYFLTPEQGLYHVNLTQEESEKKFFDKIVDRIEPVASSQLVINNDFYKDLPEELWDGDEVTRSLREAGKKLDGLNLLPAPFPLEEVLTERDIRFLKKLYGIGGLSYGNLSARKDGSHFWMSASGIDKSDMKEVGRDFLYITGYDEDNQAMKVSVPPSVKPRRASVDAIEHWKIYTAHPEVGAIVHVHAWMDGVESTQFNYPCGTIELAENVANLVNQADDPSQTVIGLKNHGLTITGKSLEDIFDRIEGKIIPQVPMH</sequence>
<dbReference type="Proteomes" id="UP000199433">
    <property type="component" value="Unassembled WGS sequence"/>
</dbReference>
<keyword evidence="1" id="KW-0479">Metal-binding</keyword>
<dbReference type="SMART" id="SM01007">
    <property type="entry name" value="Aldolase_II"/>
    <property type="match status" value="1"/>
</dbReference>
<feature type="domain" description="Class II aldolase/adducin N-terminal" evidence="3">
    <location>
        <begin position="194"/>
        <end position="360"/>
    </location>
</feature>
<dbReference type="Gene3D" id="3.40.225.10">
    <property type="entry name" value="Class II aldolase/adducin N-terminal domain"/>
    <property type="match status" value="1"/>
</dbReference>
<dbReference type="OrthoDB" id="9786287at2"/>
<dbReference type="GO" id="GO:0019323">
    <property type="term" value="P:pentose catabolic process"/>
    <property type="evidence" value="ECO:0007669"/>
    <property type="project" value="TreeGrafter"/>
</dbReference>
<organism evidence="4 5">
    <name type="scientific">Alkalibacterium thalassium</name>
    <dbReference type="NCBI Taxonomy" id="426701"/>
    <lineage>
        <taxon>Bacteria</taxon>
        <taxon>Bacillati</taxon>
        <taxon>Bacillota</taxon>
        <taxon>Bacilli</taxon>
        <taxon>Lactobacillales</taxon>
        <taxon>Carnobacteriaceae</taxon>
        <taxon>Alkalibacterium</taxon>
    </lineage>
</organism>
<keyword evidence="2" id="KW-0456">Lyase</keyword>
<name>A0A1G9G4A1_9LACT</name>
<evidence type="ECO:0000313" key="5">
    <source>
        <dbReference type="Proteomes" id="UP000199433"/>
    </source>
</evidence>
<evidence type="ECO:0000256" key="1">
    <source>
        <dbReference type="ARBA" id="ARBA00022723"/>
    </source>
</evidence>
<dbReference type="SUPFAM" id="SSF53639">
    <property type="entry name" value="AraD/HMP-PK domain-like"/>
    <property type="match status" value="1"/>
</dbReference>
<dbReference type="EMBL" id="FNFK01000096">
    <property type="protein sequence ID" value="SDK95470.1"/>
    <property type="molecule type" value="Genomic_DNA"/>
</dbReference>
<gene>
    <name evidence="4" type="ORF">SAMN04488098_10961</name>
</gene>
<reference evidence="5" key="1">
    <citation type="submission" date="2016-10" db="EMBL/GenBank/DDBJ databases">
        <authorList>
            <person name="Varghese N."/>
            <person name="Submissions S."/>
        </authorList>
    </citation>
    <scope>NUCLEOTIDE SEQUENCE [LARGE SCALE GENOMIC DNA]</scope>
    <source>
        <strain evidence="5">DSM 19181</strain>
    </source>
</reference>
<evidence type="ECO:0000256" key="2">
    <source>
        <dbReference type="ARBA" id="ARBA00023239"/>
    </source>
</evidence>
<dbReference type="Pfam" id="PF00596">
    <property type="entry name" value="Aldolase_II"/>
    <property type="match status" value="1"/>
</dbReference>
<dbReference type="GO" id="GO:0046872">
    <property type="term" value="F:metal ion binding"/>
    <property type="evidence" value="ECO:0007669"/>
    <property type="project" value="UniProtKB-KW"/>
</dbReference>
<dbReference type="RefSeq" id="WP_091268980.1">
    <property type="nucleotide sequence ID" value="NZ_FNFK01000096.1"/>
</dbReference>
<accession>A0A1G9G4A1</accession>
<dbReference type="PANTHER" id="PTHR22789:SF0">
    <property type="entry name" value="3-OXO-TETRONATE 4-PHOSPHATE DECARBOXYLASE-RELATED"/>
    <property type="match status" value="1"/>
</dbReference>
<dbReference type="PANTHER" id="PTHR22789">
    <property type="entry name" value="FUCULOSE PHOSPHATE ALDOLASE"/>
    <property type="match status" value="1"/>
</dbReference>
<dbReference type="InterPro" id="IPR001303">
    <property type="entry name" value="Aldolase_II/adducin_N"/>
</dbReference>
<evidence type="ECO:0000259" key="3">
    <source>
        <dbReference type="SMART" id="SM01007"/>
    </source>
</evidence>
<dbReference type="GO" id="GO:0005829">
    <property type="term" value="C:cytosol"/>
    <property type="evidence" value="ECO:0007669"/>
    <property type="project" value="TreeGrafter"/>
</dbReference>
<protein>
    <submittedName>
        <fullName evidence="4">Ribulose-5-phosphate 4-epimerase/Fuculose-1-phosphate aldolase</fullName>
    </submittedName>
</protein>
<dbReference type="GO" id="GO:0016832">
    <property type="term" value="F:aldehyde-lyase activity"/>
    <property type="evidence" value="ECO:0007669"/>
    <property type="project" value="TreeGrafter"/>
</dbReference>
<evidence type="ECO:0000313" key="4">
    <source>
        <dbReference type="EMBL" id="SDK95470.1"/>
    </source>
</evidence>
<keyword evidence="5" id="KW-1185">Reference proteome</keyword>
<proteinExistence type="predicted"/>
<dbReference type="AlphaFoldDB" id="A0A1G9G4A1"/>
<dbReference type="InterPro" id="IPR036409">
    <property type="entry name" value="Aldolase_II/adducin_N_sf"/>
</dbReference>